<evidence type="ECO:0000313" key="1">
    <source>
        <dbReference type="EMBL" id="KDS35534.1"/>
    </source>
</evidence>
<dbReference type="Proteomes" id="UP000027850">
    <property type="component" value="Unassembled WGS sequence"/>
</dbReference>
<gene>
    <name evidence="1" type="ORF">M091_2105</name>
</gene>
<dbReference type="EMBL" id="JNHK01000094">
    <property type="protein sequence ID" value="KDS35534.1"/>
    <property type="molecule type" value="Genomic_DNA"/>
</dbReference>
<name>A0AB34L544_PARDI</name>
<protein>
    <submittedName>
        <fullName evidence="1">Uncharacterized protein</fullName>
    </submittedName>
</protein>
<comment type="caution">
    <text evidence="1">The sequence shown here is derived from an EMBL/GenBank/DDBJ whole genome shotgun (WGS) entry which is preliminary data.</text>
</comment>
<dbReference type="AlphaFoldDB" id="A0AB34L544"/>
<reference evidence="1 2" key="1">
    <citation type="submission" date="2014-04" db="EMBL/GenBank/DDBJ databases">
        <authorList>
            <person name="Sears C."/>
            <person name="Carroll K."/>
            <person name="Sack B.R."/>
            <person name="Qadri F."/>
            <person name="Myers L.L."/>
            <person name="Chung G.-T."/>
            <person name="Escheverria P."/>
            <person name="Fraser C.M."/>
            <person name="Sadzewicz L."/>
            <person name="Shefchek K.A."/>
            <person name="Tallon L."/>
            <person name="Das S.P."/>
            <person name="Daugherty S."/>
            <person name="Mongodin E.F."/>
        </authorList>
    </citation>
    <scope>NUCLEOTIDE SEQUENCE [LARGE SCALE GENOMIC DNA]</scope>
    <source>
        <strain evidence="1 2">3776 D15 i</strain>
    </source>
</reference>
<proteinExistence type="predicted"/>
<organism evidence="1 2">
    <name type="scientific">Parabacteroides distasonis str. 3776 D15 i</name>
    <dbReference type="NCBI Taxonomy" id="1339342"/>
    <lineage>
        <taxon>Bacteria</taxon>
        <taxon>Pseudomonadati</taxon>
        <taxon>Bacteroidota</taxon>
        <taxon>Bacteroidia</taxon>
        <taxon>Bacteroidales</taxon>
        <taxon>Tannerellaceae</taxon>
        <taxon>Parabacteroides</taxon>
    </lineage>
</organism>
<evidence type="ECO:0000313" key="2">
    <source>
        <dbReference type="Proteomes" id="UP000027850"/>
    </source>
</evidence>
<accession>A0AB34L544</accession>
<sequence>MVKVQTNSLPLPLETFTQSCAEQRKSLVEQSEEITVE</sequence>